<organism evidence="1 2">
    <name type="scientific">Pistacia integerrima</name>
    <dbReference type="NCBI Taxonomy" id="434235"/>
    <lineage>
        <taxon>Eukaryota</taxon>
        <taxon>Viridiplantae</taxon>
        <taxon>Streptophyta</taxon>
        <taxon>Embryophyta</taxon>
        <taxon>Tracheophyta</taxon>
        <taxon>Spermatophyta</taxon>
        <taxon>Magnoliopsida</taxon>
        <taxon>eudicotyledons</taxon>
        <taxon>Gunneridae</taxon>
        <taxon>Pentapetalae</taxon>
        <taxon>rosids</taxon>
        <taxon>malvids</taxon>
        <taxon>Sapindales</taxon>
        <taxon>Anacardiaceae</taxon>
        <taxon>Pistacia</taxon>
    </lineage>
</organism>
<accession>A0ACC0X077</accession>
<keyword evidence="2" id="KW-1185">Reference proteome</keyword>
<dbReference type="EMBL" id="CM047750">
    <property type="protein sequence ID" value="KAJ0007906.1"/>
    <property type="molecule type" value="Genomic_DNA"/>
</dbReference>
<protein>
    <submittedName>
        <fullName evidence="1">Uncharacterized protein</fullName>
    </submittedName>
</protein>
<name>A0ACC0X077_9ROSI</name>
<gene>
    <name evidence="1" type="ORF">Pint_29308</name>
</gene>
<reference evidence="2" key="1">
    <citation type="journal article" date="2023" name="G3 (Bethesda)">
        <title>Genome assembly and association tests identify interacting loci associated with vigor, precocity, and sex in interspecific pistachio rootstocks.</title>
        <authorList>
            <person name="Palmer W."/>
            <person name="Jacygrad E."/>
            <person name="Sagayaradj S."/>
            <person name="Cavanaugh K."/>
            <person name="Han R."/>
            <person name="Bertier L."/>
            <person name="Beede B."/>
            <person name="Kafkas S."/>
            <person name="Golino D."/>
            <person name="Preece J."/>
            <person name="Michelmore R."/>
        </authorList>
    </citation>
    <scope>NUCLEOTIDE SEQUENCE [LARGE SCALE GENOMIC DNA]</scope>
</reference>
<sequence length="92" mass="10774">MSETPSRSPLGNSFVIMDMKGNIRVFCCLRPLNEKEVVEKERNVPSSLDESTIEHPWKDDKAKQHMYDRVFDGYATQDDVFEDIRASLIYFR</sequence>
<comment type="caution">
    <text evidence="1">The sequence shown here is derived from an EMBL/GenBank/DDBJ whole genome shotgun (WGS) entry which is preliminary data.</text>
</comment>
<evidence type="ECO:0000313" key="1">
    <source>
        <dbReference type="EMBL" id="KAJ0007906.1"/>
    </source>
</evidence>
<evidence type="ECO:0000313" key="2">
    <source>
        <dbReference type="Proteomes" id="UP001163603"/>
    </source>
</evidence>
<proteinExistence type="predicted"/>
<dbReference type="Proteomes" id="UP001163603">
    <property type="component" value="Chromosome 15"/>
</dbReference>